<accession>A0ABV5UNH4</accession>
<reference evidence="1 2" key="1">
    <citation type="submission" date="2024-09" db="EMBL/GenBank/DDBJ databases">
        <authorList>
            <person name="Sun Q."/>
            <person name="Mori K."/>
        </authorList>
    </citation>
    <scope>NUCLEOTIDE SEQUENCE [LARGE SCALE GENOMIC DNA]</scope>
    <source>
        <strain evidence="1 2">JCM 13519</strain>
    </source>
</reference>
<proteinExistence type="predicted"/>
<sequence length="113" mass="12083">MTDTPVAAKFTISKVCASNGHRTVVMPGFSSYEALPMTLVTVTLHPGELFMATGSNGKVRYTADLEEAWWFAHYNGSDGVPDAIQVLSPCISDNGISTLNILSVYERAVAEAA</sequence>
<name>A0ABV5UNH4_9MICC</name>
<dbReference type="RefSeq" id="WP_345042554.1">
    <property type="nucleotide sequence ID" value="NZ_BAABED010000001.1"/>
</dbReference>
<comment type="caution">
    <text evidence="1">The sequence shown here is derived from an EMBL/GenBank/DDBJ whole genome shotgun (WGS) entry which is preliminary data.</text>
</comment>
<protein>
    <submittedName>
        <fullName evidence="1">Uncharacterized protein</fullName>
    </submittedName>
</protein>
<evidence type="ECO:0000313" key="1">
    <source>
        <dbReference type="EMBL" id="MFB9713981.1"/>
    </source>
</evidence>
<dbReference type="Proteomes" id="UP001589536">
    <property type="component" value="Unassembled WGS sequence"/>
</dbReference>
<dbReference type="EMBL" id="JBHMBH010000019">
    <property type="protein sequence ID" value="MFB9713981.1"/>
    <property type="molecule type" value="Genomic_DNA"/>
</dbReference>
<gene>
    <name evidence="1" type="ORF">ACFFPI_07405</name>
</gene>
<evidence type="ECO:0000313" key="2">
    <source>
        <dbReference type="Proteomes" id="UP001589536"/>
    </source>
</evidence>
<keyword evidence="2" id="KW-1185">Reference proteome</keyword>
<organism evidence="1 2">
    <name type="scientific">Arthrobacter methylotrophus</name>
    <dbReference type="NCBI Taxonomy" id="121291"/>
    <lineage>
        <taxon>Bacteria</taxon>
        <taxon>Bacillati</taxon>
        <taxon>Actinomycetota</taxon>
        <taxon>Actinomycetes</taxon>
        <taxon>Micrococcales</taxon>
        <taxon>Micrococcaceae</taxon>
        <taxon>Arthrobacter</taxon>
    </lineage>
</organism>